<comment type="caution">
    <text evidence="1">The sequence shown here is derived from an EMBL/GenBank/DDBJ whole genome shotgun (WGS) entry which is preliminary data.</text>
</comment>
<accession>A0AB73NFG7</accession>
<evidence type="ECO:0000313" key="2">
    <source>
        <dbReference type="Proteomes" id="UP000190210"/>
    </source>
</evidence>
<reference evidence="1 2" key="1">
    <citation type="submission" date="2015-12" db="EMBL/GenBank/DDBJ databases">
        <authorList>
            <person name="Bansal K."/>
            <person name="Midha S."/>
            <person name="Patil P.B."/>
        </authorList>
    </citation>
    <scope>NUCLEOTIDE SEQUENCE [LARGE SCALE GENOMIC DNA]</scope>
    <source>
        <strain evidence="1 2">LMG9045</strain>
    </source>
</reference>
<sequence length="263" mass="31581">MPKSNVAWYLNDHKQWEEVSYRELVRDERRAELRERDLRDERAGVIQLGIRNHPKTPHFYERRRIRSDLEVGVKESEAHEEMKKMVRAFLSKYERHDIGYYERPWDKDKGFESLLRLKEKYQWGTEIQFGLVYGKFVRFDIFGRLKEEILLTDKYPFIAIEVVDTHFHSQEAFKVLLETSKSIPLVVAYYFIPVAPRYNSVHKPERSNGYSRIRLQCYIADGSFWFRNERVEENSSITPAVPDVYYNFIREKLYADGYIRSSA</sequence>
<dbReference type="Proteomes" id="UP000190210">
    <property type="component" value="Unassembled WGS sequence"/>
</dbReference>
<evidence type="ECO:0000313" key="1">
    <source>
        <dbReference type="EMBL" id="OOW83124.1"/>
    </source>
</evidence>
<name>A0AB73NFG7_9XANT</name>
<dbReference type="EMBL" id="LOKA01000013">
    <property type="protein sequence ID" value="OOW83124.1"/>
    <property type="molecule type" value="Genomic_DNA"/>
</dbReference>
<dbReference type="AlphaFoldDB" id="A0AB73NFG7"/>
<dbReference type="RefSeq" id="WP_078537359.1">
    <property type="nucleotide sequence ID" value="NZ_LOKA01000013.1"/>
</dbReference>
<protein>
    <submittedName>
        <fullName evidence="1">Uncharacterized protein</fullName>
    </submittedName>
</protein>
<proteinExistence type="predicted"/>
<organism evidence="1 2">
    <name type="scientific">Xanthomonas axonopodis pv. clitoriae</name>
    <dbReference type="NCBI Taxonomy" id="487828"/>
    <lineage>
        <taxon>Bacteria</taxon>
        <taxon>Pseudomonadati</taxon>
        <taxon>Pseudomonadota</taxon>
        <taxon>Gammaproteobacteria</taxon>
        <taxon>Lysobacterales</taxon>
        <taxon>Lysobacteraceae</taxon>
        <taxon>Xanthomonas</taxon>
    </lineage>
</organism>
<gene>
    <name evidence="1" type="ORF">Xclt_11160</name>
</gene>